<comment type="caution">
    <text evidence="2">The sequence shown here is derived from an EMBL/GenBank/DDBJ whole genome shotgun (WGS) entry which is preliminary data.</text>
</comment>
<accession>A0ABT9PB13</accession>
<evidence type="ECO:0000313" key="2">
    <source>
        <dbReference type="EMBL" id="MDP9829604.1"/>
    </source>
</evidence>
<sequence>MCGLQTVLYDSGPKPNPSVATPSLDSRGTWAVGNLHVAPVSHDHAVIQAELATALSLDPRNVVF</sequence>
<keyword evidence="3" id="KW-1185">Reference proteome</keyword>
<name>A0ABT9PB13_9ACTN</name>
<organism evidence="2 3">
    <name type="scientific">Kineosporia succinea</name>
    <dbReference type="NCBI Taxonomy" id="84632"/>
    <lineage>
        <taxon>Bacteria</taxon>
        <taxon>Bacillati</taxon>
        <taxon>Actinomycetota</taxon>
        <taxon>Actinomycetes</taxon>
        <taxon>Kineosporiales</taxon>
        <taxon>Kineosporiaceae</taxon>
        <taxon>Kineosporia</taxon>
    </lineage>
</organism>
<dbReference type="EMBL" id="JAUSQZ010000001">
    <property type="protein sequence ID" value="MDP9829604.1"/>
    <property type="molecule type" value="Genomic_DNA"/>
</dbReference>
<protein>
    <submittedName>
        <fullName evidence="2">Uncharacterized protein YlxP (DUF503 family)</fullName>
    </submittedName>
</protein>
<evidence type="ECO:0000313" key="3">
    <source>
        <dbReference type="Proteomes" id="UP001235712"/>
    </source>
</evidence>
<proteinExistence type="predicted"/>
<evidence type="ECO:0000256" key="1">
    <source>
        <dbReference type="SAM" id="MobiDB-lite"/>
    </source>
</evidence>
<gene>
    <name evidence="2" type="ORF">J2S57_005353</name>
</gene>
<reference evidence="2 3" key="1">
    <citation type="submission" date="2023-07" db="EMBL/GenBank/DDBJ databases">
        <title>Sequencing the genomes of 1000 actinobacteria strains.</title>
        <authorList>
            <person name="Klenk H.-P."/>
        </authorList>
    </citation>
    <scope>NUCLEOTIDE SEQUENCE [LARGE SCALE GENOMIC DNA]</scope>
    <source>
        <strain evidence="2 3">DSM 44388</strain>
    </source>
</reference>
<dbReference type="Proteomes" id="UP001235712">
    <property type="component" value="Unassembled WGS sequence"/>
</dbReference>
<feature type="region of interest" description="Disordered" evidence="1">
    <location>
        <begin position="1"/>
        <end position="20"/>
    </location>
</feature>